<dbReference type="InterPro" id="IPR029471">
    <property type="entry name" value="HNH_5"/>
</dbReference>
<accession>A0ABR8E799</accession>
<name>A0ABR8E799_9NOSO</name>
<dbReference type="EMBL" id="JACJSI010000462">
    <property type="protein sequence ID" value="MBD2536459.1"/>
    <property type="molecule type" value="Genomic_DNA"/>
</dbReference>
<evidence type="ECO:0000313" key="2">
    <source>
        <dbReference type="EMBL" id="MBD2536459.1"/>
    </source>
</evidence>
<keyword evidence="3" id="KW-1185">Reference proteome</keyword>
<comment type="caution">
    <text evidence="2">The sequence shown here is derived from an EMBL/GenBank/DDBJ whole genome shotgun (WGS) entry which is preliminary data.</text>
</comment>
<proteinExistence type="predicted"/>
<protein>
    <recommendedName>
        <fullName evidence="1">HNH endonuclease 5 domain-containing protein</fullName>
    </recommendedName>
</protein>
<organism evidence="2 3">
    <name type="scientific">Nostoc flagelliforme FACHB-838</name>
    <dbReference type="NCBI Taxonomy" id="2692904"/>
    <lineage>
        <taxon>Bacteria</taxon>
        <taxon>Bacillati</taxon>
        <taxon>Cyanobacteriota</taxon>
        <taxon>Cyanophyceae</taxon>
        <taxon>Nostocales</taxon>
        <taxon>Nostocaceae</taxon>
        <taxon>Nostoc</taxon>
    </lineage>
</organism>
<evidence type="ECO:0000259" key="1">
    <source>
        <dbReference type="Pfam" id="PF14279"/>
    </source>
</evidence>
<dbReference type="Pfam" id="PF14279">
    <property type="entry name" value="HNH_5"/>
    <property type="match status" value="1"/>
</dbReference>
<dbReference type="Proteomes" id="UP000623440">
    <property type="component" value="Unassembled WGS sequence"/>
</dbReference>
<evidence type="ECO:0000313" key="3">
    <source>
        <dbReference type="Proteomes" id="UP000623440"/>
    </source>
</evidence>
<sequence length="454" mass="52166">MVGLRPARYLFQLRKSCLYCGATLPATKKEHIFNSCWGGSFSTNKLICGKCNEYFSQTIDSELTTYTKFVMNSWGIKGERHKQIPEIVTDGEYNIRAYAKPKLKTENCSVKASSDGSLEFNFSCSSKEEVYKWLNSDKPETDLGRTLTAEERQWIKQRIQEAKLEKINVEPQPLFINLNLSKQYRSVAHTLLKCLGLYDPDLVRGDMTRKVREFIRYEQGNWEEFAVTVNQLIPSVKDRLSQKLGVNYNSVEIYWCCSLEKIIGVLTLLGRIQRAVILAENCKVPNAILAVVEDTYLTRQIPKSFFLELEQQIADIPLIEILFSPPKIEFFRKEISHIASVSLPFEGLNAFLAESIYKIGEQTQELTLKSLQEYEKLFLDFVSNLEKLFGISVEPKVVSSQLAVNGFSDLVQYHIGKNFKEHPEVQDTLLTACTKTWEELTNQLQMKIEREIPE</sequence>
<reference evidence="2 3" key="1">
    <citation type="journal article" date="2020" name="ISME J.">
        <title>Comparative genomics reveals insights into cyanobacterial evolution and habitat adaptation.</title>
        <authorList>
            <person name="Chen M.Y."/>
            <person name="Teng W.K."/>
            <person name="Zhao L."/>
            <person name="Hu C.X."/>
            <person name="Zhou Y.K."/>
            <person name="Han B.P."/>
            <person name="Song L.R."/>
            <person name="Shu W.S."/>
        </authorList>
    </citation>
    <scope>NUCLEOTIDE SEQUENCE [LARGE SCALE GENOMIC DNA]</scope>
    <source>
        <strain evidence="2 3">FACHB-838</strain>
    </source>
</reference>
<gene>
    <name evidence="2" type="ORF">H6G97_47155</name>
</gene>
<feature type="domain" description="HNH endonuclease 5" evidence="1">
    <location>
        <begin position="17"/>
        <end position="64"/>
    </location>
</feature>